<protein>
    <submittedName>
        <fullName evidence="2">OLC1v1002880C3</fullName>
    </submittedName>
</protein>
<dbReference type="AlphaFoldDB" id="A0AAV1D8S5"/>
<sequence>MDSFSPPHQKKPLLILGLLFSWFVFLNVGGSKSVVKTLPGFPTTLPFTLETGYVTVGEKEDVELFYYFIESERDPETDPLMLWLTGGPGCSGFSALVYEFGPLKFDFEAYDKDGSAKFLINPYSWTKRASIIFLDSPVGTGFSYATTKEGNSSSDTKATEDIYTFLRKWLSENPKFMKNRLYIAGDSYAGKIVPMVVFAVLQGIEAGMNPKMLLQGYIIGNPFTDKRIDANSKIPFAHRLALLSDQYYKMAKVYCKGEYTSPDPGNALCQYALQLFQMCTEDISPDQVLEPYCKAPVEDDYSSIRLFSLRRSPRRCRFDDYVVSELWGNEVAVQEALHIRNGTIKKWKRCGGTHYEENIESVVHYHKLLSDKGIKALVYSGDHDMNIPYVGTLEWIRLLNLTVDDDWRPWRVADQVAGYTERYIHKESQAHLTFATLKGAGHTAPEYKPKECLAMLERFFDSDPL</sequence>
<dbReference type="InterPro" id="IPR029058">
    <property type="entry name" value="AB_hydrolase_fold"/>
</dbReference>
<name>A0AAV1D8S5_OLDCO</name>
<gene>
    <name evidence="2" type="ORF">OLC1_LOCUS13212</name>
</gene>
<reference evidence="2" key="1">
    <citation type="submission" date="2023-03" db="EMBL/GenBank/DDBJ databases">
        <authorList>
            <person name="Julca I."/>
        </authorList>
    </citation>
    <scope>NUCLEOTIDE SEQUENCE</scope>
</reference>
<dbReference type="PRINTS" id="PR00724">
    <property type="entry name" value="CRBOXYPTASEC"/>
</dbReference>
<proteinExistence type="inferred from homology"/>
<evidence type="ECO:0000256" key="1">
    <source>
        <dbReference type="ARBA" id="ARBA00009431"/>
    </source>
</evidence>
<dbReference type="FunFam" id="3.40.50.12670:FF:000002">
    <property type="entry name" value="Carboxypeptidase"/>
    <property type="match status" value="1"/>
</dbReference>
<dbReference type="GO" id="GO:0019748">
    <property type="term" value="P:secondary metabolic process"/>
    <property type="evidence" value="ECO:0007669"/>
    <property type="project" value="TreeGrafter"/>
</dbReference>
<dbReference type="Gene3D" id="3.40.50.1820">
    <property type="entry name" value="alpha/beta hydrolase"/>
    <property type="match status" value="1"/>
</dbReference>
<dbReference type="FunFam" id="3.40.50.1820:FF:000072">
    <property type="entry name" value="Serine carboxypeptidase-like 19"/>
    <property type="match status" value="1"/>
</dbReference>
<dbReference type="Proteomes" id="UP001161247">
    <property type="component" value="Chromosome 4"/>
</dbReference>
<dbReference type="PANTHER" id="PTHR11802">
    <property type="entry name" value="SERINE PROTEASE FAMILY S10 SERINE CARBOXYPEPTIDASE"/>
    <property type="match status" value="1"/>
</dbReference>
<evidence type="ECO:0000313" key="2">
    <source>
        <dbReference type="EMBL" id="CAI9104246.1"/>
    </source>
</evidence>
<dbReference type="PANTHER" id="PTHR11802:SF224">
    <property type="entry name" value="SERINE CARBOXYPEPTIDASE-LIKE 7 ISOFORM X1"/>
    <property type="match status" value="1"/>
</dbReference>
<dbReference type="GO" id="GO:0006508">
    <property type="term" value="P:proteolysis"/>
    <property type="evidence" value="ECO:0007669"/>
    <property type="project" value="InterPro"/>
</dbReference>
<evidence type="ECO:0000313" key="3">
    <source>
        <dbReference type="Proteomes" id="UP001161247"/>
    </source>
</evidence>
<dbReference type="GO" id="GO:0016747">
    <property type="term" value="F:acyltransferase activity, transferring groups other than amino-acyl groups"/>
    <property type="evidence" value="ECO:0007669"/>
    <property type="project" value="TreeGrafter"/>
</dbReference>
<dbReference type="Pfam" id="PF00450">
    <property type="entry name" value="Peptidase_S10"/>
    <property type="match status" value="1"/>
</dbReference>
<accession>A0AAV1D8S5</accession>
<dbReference type="EMBL" id="OX459121">
    <property type="protein sequence ID" value="CAI9104246.1"/>
    <property type="molecule type" value="Genomic_DNA"/>
</dbReference>
<keyword evidence="3" id="KW-1185">Reference proteome</keyword>
<dbReference type="SUPFAM" id="SSF53474">
    <property type="entry name" value="alpha/beta-Hydrolases"/>
    <property type="match status" value="1"/>
</dbReference>
<dbReference type="GO" id="GO:0004185">
    <property type="term" value="F:serine-type carboxypeptidase activity"/>
    <property type="evidence" value="ECO:0007669"/>
    <property type="project" value="InterPro"/>
</dbReference>
<comment type="similarity">
    <text evidence="1">Belongs to the peptidase S10 family.</text>
</comment>
<dbReference type="Gene3D" id="3.40.50.12670">
    <property type="match status" value="1"/>
</dbReference>
<dbReference type="InterPro" id="IPR001563">
    <property type="entry name" value="Peptidase_S10"/>
</dbReference>
<organism evidence="2 3">
    <name type="scientific">Oldenlandia corymbosa var. corymbosa</name>
    <dbReference type="NCBI Taxonomy" id="529605"/>
    <lineage>
        <taxon>Eukaryota</taxon>
        <taxon>Viridiplantae</taxon>
        <taxon>Streptophyta</taxon>
        <taxon>Embryophyta</taxon>
        <taxon>Tracheophyta</taxon>
        <taxon>Spermatophyta</taxon>
        <taxon>Magnoliopsida</taxon>
        <taxon>eudicotyledons</taxon>
        <taxon>Gunneridae</taxon>
        <taxon>Pentapetalae</taxon>
        <taxon>asterids</taxon>
        <taxon>lamiids</taxon>
        <taxon>Gentianales</taxon>
        <taxon>Rubiaceae</taxon>
        <taxon>Rubioideae</taxon>
        <taxon>Spermacoceae</taxon>
        <taxon>Hedyotis-Oldenlandia complex</taxon>
        <taxon>Oldenlandia</taxon>
    </lineage>
</organism>